<sequence>MNLTALSAITTALSGPTSAFRIIPSGAFRAQDGRPINAPAWKMDNRIAQILIQAANARTDDYLIDFEHASLSAQGPVPAAGWFKQLEWREGDGLFVVGARWTERAKAMLQAGEYRYVSPVFSYAPDGAVTALLSIALTNNPALSGLTDLGAIAINSHTNSGGRASTMQNNELTKNQSEYFRNLFGFDPASLSGTQSTASLSSRREATTGGMTDRSRENFAHVFGFEPK</sequence>
<dbReference type="Pfam" id="PF10123">
    <property type="entry name" value="Mu-like_Pro"/>
    <property type="match status" value="1"/>
</dbReference>
<evidence type="ECO:0000313" key="2">
    <source>
        <dbReference type="EMBL" id="ABO54281.1"/>
    </source>
</evidence>
<dbReference type="eggNOG" id="COG4388">
    <property type="taxonomic scope" value="Bacteria"/>
</dbReference>
<reference evidence="3" key="1">
    <citation type="submission" date="2007-03" db="EMBL/GenBank/DDBJ databases">
        <title>Complete sequence of chromosome 1 of Burkholderia vietnamiensis G4.</title>
        <authorList>
            <consortium name="US DOE Joint Genome Institute"/>
            <person name="Copeland A."/>
            <person name="Lucas S."/>
            <person name="Lapidus A."/>
            <person name="Barry K."/>
            <person name="Detter J.C."/>
            <person name="Glavina del Rio T."/>
            <person name="Hammon N."/>
            <person name="Israni S."/>
            <person name="Dalin E."/>
            <person name="Tice H."/>
            <person name="Pitluck S."/>
            <person name="Chain P."/>
            <person name="Malfatti S."/>
            <person name="Shin M."/>
            <person name="Vergez L."/>
            <person name="Schmutz J."/>
            <person name="Larimer F."/>
            <person name="Land M."/>
            <person name="Hauser L."/>
            <person name="Kyrpides N."/>
            <person name="Tiedje J."/>
            <person name="Richardson P."/>
        </authorList>
    </citation>
    <scope>NUCLEOTIDE SEQUENCE [LARGE SCALE GENOMIC DNA]</scope>
    <source>
        <strain evidence="3">G4 / LMG 22486</strain>
    </source>
</reference>
<proteinExistence type="predicted"/>
<organism evidence="2 3">
    <name type="scientific">Burkholderia vietnamiensis (strain G4 / LMG 22486)</name>
    <name type="common">Burkholderia cepacia (strain R1808)</name>
    <dbReference type="NCBI Taxonomy" id="269482"/>
    <lineage>
        <taxon>Bacteria</taxon>
        <taxon>Pseudomonadati</taxon>
        <taxon>Pseudomonadota</taxon>
        <taxon>Betaproteobacteria</taxon>
        <taxon>Burkholderiales</taxon>
        <taxon>Burkholderiaceae</taxon>
        <taxon>Burkholderia</taxon>
        <taxon>Burkholderia cepacia complex</taxon>
    </lineage>
</organism>
<protein>
    <submittedName>
        <fullName evidence="2">Mu-like protein prophage I protein-like protein</fullName>
    </submittedName>
</protein>
<gene>
    <name evidence="2" type="ordered locus">Bcep1808_1271</name>
</gene>
<name>A4JDC8_BURVG</name>
<dbReference type="EMBL" id="CP000614">
    <property type="protein sequence ID" value="ABO54281.1"/>
    <property type="molecule type" value="Genomic_DNA"/>
</dbReference>
<dbReference type="InterPro" id="IPR012106">
    <property type="entry name" value="Phage_Mu_Gp1"/>
</dbReference>
<dbReference type="HOGENOM" id="CLU_1234142_0_0_4"/>
<feature type="region of interest" description="Disordered" evidence="1">
    <location>
        <begin position="193"/>
        <end position="215"/>
    </location>
</feature>
<dbReference type="AlphaFoldDB" id="A4JDC8"/>
<evidence type="ECO:0000313" key="3">
    <source>
        <dbReference type="Proteomes" id="UP000002287"/>
    </source>
</evidence>
<dbReference type="KEGG" id="bvi:Bcep1808_1271"/>
<accession>A4JDC8</accession>
<evidence type="ECO:0000256" key="1">
    <source>
        <dbReference type="SAM" id="MobiDB-lite"/>
    </source>
</evidence>
<dbReference type="Proteomes" id="UP000002287">
    <property type="component" value="Chromosome 1"/>
</dbReference>